<dbReference type="EC" id="3.-.-.-" evidence="6"/>
<evidence type="ECO:0000256" key="1">
    <source>
        <dbReference type="ARBA" id="ARBA00006538"/>
    </source>
</evidence>
<name>A0ABD5P8V7_9EURY</name>
<dbReference type="PANTHER" id="PTHR10824">
    <property type="entry name" value="ACYL-COENZYME A THIOESTERASE-RELATED"/>
    <property type="match status" value="1"/>
</dbReference>
<keyword evidence="6" id="KW-0378">Hydrolase</keyword>
<feature type="active site" description="Charge relay system" evidence="2">
    <location>
        <position position="405"/>
    </location>
</feature>
<organism evidence="6 7">
    <name type="scientific">Halobium salinum</name>
    <dbReference type="NCBI Taxonomy" id="1364940"/>
    <lineage>
        <taxon>Archaea</taxon>
        <taxon>Methanobacteriati</taxon>
        <taxon>Methanobacteriota</taxon>
        <taxon>Stenosarchaea group</taxon>
        <taxon>Halobacteria</taxon>
        <taxon>Halobacteriales</taxon>
        <taxon>Haloferacaceae</taxon>
        <taxon>Halobium</taxon>
    </lineage>
</organism>
<feature type="active site" description="Charge relay system" evidence="2">
    <location>
        <position position="260"/>
    </location>
</feature>
<evidence type="ECO:0000313" key="7">
    <source>
        <dbReference type="Proteomes" id="UP001595921"/>
    </source>
</evidence>
<feature type="domain" description="BAAT/Acyl-CoA thioester hydrolase C-terminal" evidence="5">
    <location>
        <begin position="231"/>
        <end position="455"/>
    </location>
</feature>
<comment type="similarity">
    <text evidence="1">Belongs to the C/M/P thioester hydrolase family.</text>
</comment>
<gene>
    <name evidence="6" type="ORF">ACFO0N_05095</name>
</gene>
<dbReference type="AlphaFoldDB" id="A0ABD5P8V7"/>
<reference evidence="6 7" key="1">
    <citation type="journal article" date="2019" name="Int. J. Syst. Evol. Microbiol.">
        <title>The Global Catalogue of Microorganisms (GCM) 10K type strain sequencing project: providing services to taxonomists for standard genome sequencing and annotation.</title>
        <authorList>
            <consortium name="The Broad Institute Genomics Platform"/>
            <consortium name="The Broad Institute Genome Sequencing Center for Infectious Disease"/>
            <person name="Wu L."/>
            <person name="Ma J."/>
        </authorList>
    </citation>
    <scope>NUCLEOTIDE SEQUENCE [LARGE SCALE GENOMIC DNA]</scope>
    <source>
        <strain evidence="6 7">CGMCC 1.12553</strain>
    </source>
</reference>
<proteinExistence type="inferred from homology"/>
<dbReference type="RefSeq" id="WP_267622376.1">
    <property type="nucleotide sequence ID" value="NZ_JAODIW010000006.1"/>
</dbReference>
<comment type="caution">
    <text evidence="6">The sequence shown here is derived from an EMBL/GenBank/DDBJ whole genome shotgun (WGS) entry which is preliminary data.</text>
</comment>
<sequence length="461" mass="47985">MPSTRPTRRAALAGLGAVVAGLAGCPSRPTGDPDPAIDAPDVAPVGDDLGLRIHGLDPASTVTLRAATLVGQDRFGSYATFEADADGAVDLAEDAPTAGTYDGVAPMGPVWSMRPREGLPAAERLAKPEGASDGETVFRASVDGEHVASTRVRRRVAPPSVEQVDSPDGLVGRAYLPDTEEPSPGVLVLHGGGPGRAMDRPARQLAACGFAAFALRYVGPGAAIPSRPRTIPLSYFGRGIEWLTGLDGVVDGAVGTVGWSLGGQLALLLGARRDDVGAVVSYNGSSFVTHFATFGASPWAVDGEPLPYLPVDVAEHGEHRPVGGDGVRAFHTRPAYEAAFSEADEVTLEPTRIPVERVDGPVLYVAGADDAVLPADEAGRRVVDRLDDADHPHRYDALVYEDAGHRIGFPYRPTTGRAVARQPKGNRAFGGTPAGYARAEADSWETVQSYLRAGLGGGQSA</sequence>
<evidence type="ECO:0000313" key="6">
    <source>
        <dbReference type="EMBL" id="MFC4357324.1"/>
    </source>
</evidence>
<dbReference type="PANTHER" id="PTHR10824:SF4">
    <property type="entry name" value="ACYL-COENZYME A THIOESTERASE 1-LIKE"/>
    <property type="match status" value="1"/>
</dbReference>
<dbReference type="InterPro" id="IPR006862">
    <property type="entry name" value="Thio_Ohase/aa_AcTrfase"/>
</dbReference>
<dbReference type="Gene3D" id="2.60.40.2240">
    <property type="entry name" value="Acyl-CoA thioester hydrolase/BAAT N-terminal domain"/>
    <property type="match status" value="1"/>
</dbReference>
<dbReference type="Gene3D" id="3.40.50.1820">
    <property type="entry name" value="alpha/beta hydrolase"/>
    <property type="match status" value="1"/>
</dbReference>
<dbReference type="SUPFAM" id="SSF53474">
    <property type="entry name" value="alpha/beta-Hydrolases"/>
    <property type="match status" value="1"/>
</dbReference>
<protein>
    <submittedName>
        <fullName evidence="6">Acyl-CoA thioesterase/bile acid-CoA:amino acid N-acyltransferase family protein</fullName>
        <ecNumber evidence="6">3.-.-.-</ecNumber>
    </submittedName>
</protein>
<dbReference type="PROSITE" id="PS51257">
    <property type="entry name" value="PROKAR_LIPOPROTEIN"/>
    <property type="match status" value="1"/>
</dbReference>
<dbReference type="Pfam" id="PF08840">
    <property type="entry name" value="BAAT_C"/>
    <property type="match status" value="1"/>
</dbReference>
<evidence type="ECO:0000259" key="5">
    <source>
        <dbReference type="Pfam" id="PF08840"/>
    </source>
</evidence>
<evidence type="ECO:0000256" key="3">
    <source>
        <dbReference type="SAM" id="MobiDB-lite"/>
    </source>
</evidence>
<dbReference type="PIRSF" id="PIRSF016521">
    <property type="entry name" value="Acyl-CoA_hydro"/>
    <property type="match status" value="1"/>
</dbReference>
<dbReference type="Proteomes" id="UP001595921">
    <property type="component" value="Unassembled WGS sequence"/>
</dbReference>
<feature type="region of interest" description="Disordered" evidence="3">
    <location>
        <begin position="151"/>
        <end position="170"/>
    </location>
</feature>
<dbReference type="GO" id="GO:0016787">
    <property type="term" value="F:hydrolase activity"/>
    <property type="evidence" value="ECO:0007669"/>
    <property type="project" value="UniProtKB-KW"/>
</dbReference>
<feature type="domain" description="Acyl-CoA thioester hydrolase/bile acid-CoA amino acid N-acetyltransferase" evidence="4">
    <location>
        <begin position="51"/>
        <end position="164"/>
    </location>
</feature>
<accession>A0ABD5P8V7</accession>
<dbReference type="InterPro" id="IPR029058">
    <property type="entry name" value="AB_hydrolase_fold"/>
</dbReference>
<evidence type="ECO:0000259" key="4">
    <source>
        <dbReference type="Pfam" id="PF04775"/>
    </source>
</evidence>
<dbReference type="InterPro" id="IPR016662">
    <property type="entry name" value="Acyl-CoA_thioEstase_long-chain"/>
</dbReference>
<dbReference type="EMBL" id="JBHSDS010000003">
    <property type="protein sequence ID" value="MFC4357324.1"/>
    <property type="molecule type" value="Genomic_DNA"/>
</dbReference>
<evidence type="ECO:0000256" key="2">
    <source>
        <dbReference type="PIRSR" id="PIRSR016521-1"/>
    </source>
</evidence>
<dbReference type="Pfam" id="PF04775">
    <property type="entry name" value="Bile_Hydr_Trans"/>
    <property type="match status" value="1"/>
</dbReference>
<dbReference type="InterPro" id="IPR014940">
    <property type="entry name" value="BAAT_C"/>
</dbReference>
<feature type="active site" description="Charge relay system" evidence="2">
    <location>
        <position position="370"/>
    </location>
</feature>
<dbReference type="InterPro" id="IPR042490">
    <property type="entry name" value="Thio_Ohase/BAAT_N"/>
</dbReference>
<keyword evidence="7" id="KW-1185">Reference proteome</keyword>